<organism evidence="7 8">
    <name type="scientific">Neolentinus lepideus HHB14362 ss-1</name>
    <dbReference type="NCBI Taxonomy" id="1314782"/>
    <lineage>
        <taxon>Eukaryota</taxon>
        <taxon>Fungi</taxon>
        <taxon>Dikarya</taxon>
        <taxon>Basidiomycota</taxon>
        <taxon>Agaricomycotina</taxon>
        <taxon>Agaricomycetes</taxon>
        <taxon>Gloeophyllales</taxon>
        <taxon>Gloeophyllaceae</taxon>
        <taxon>Neolentinus</taxon>
    </lineage>
</organism>
<evidence type="ECO:0000256" key="4">
    <source>
        <dbReference type="ARBA" id="ARBA00023002"/>
    </source>
</evidence>
<keyword evidence="5" id="KW-0503">Monooxygenase</keyword>
<dbReference type="PANTHER" id="PTHR13789:SF306">
    <property type="entry name" value="HYDROXYLASE, PUTATIVE-RELATED"/>
    <property type="match status" value="1"/>
</dbReference>
<dbReference type="Pfam" id="PF01494">
    <property type="entry name" value="FAD_binding_3"/>
    <property type="match status" value="1"/>
</dbReference>
<dbReference type="GO" id="GO:0071949">
    <property type="term" value="F:FAD binding"/>
    <property type="evidence" value="ECO:0007669"/>
    <property type="project" value="InterPro"/>
</dbReference>
<dbReference type="InterPro" id="IPR036188">
    <property type="entry name" value="FAD/NAD-bd_sf"/>
</dbReference>
<name>A0A165SGL8_9AGAM</name>
<reference evidence="7 8" key="1">
    <citation type="journal article" date="2016" name="Mol. Biol. Evol.">
        <title>Comparative Genomics of Early-Diverging Mushroom-Forming Fungi Provides Insights into the Origins of Lignocellulose Decay Capabilities.</title>
        <authorList>
            <person name="Nagy L.G."/>
            <person name="Riley R."/>
            <person name="Tritt A."/>
            <person name="Adam C."/>
            <person name="Daum C."/>
            <person name="Floudas D."/>
            <person name="Sun H."/>
            <person name="Yadav J.S."/>
            <person name="Pangilinan J."/>
            <person name="Larsson K.H."/>
            <person name="Matsuura K."/>
            <person name="Barry K."/>
            <person name="Labutti K."/>
            <person name="Kuo R."/>
            <person name="Ohm R.A."/>
            <person name="Bhattacharya S.S."/>
            <person name="Shirouzu T."/>
            <person name="Yoshinaga Y."/>
            <person name="Martin F.M."/>
            <person name="Grigoriev I.V."/>
            <person name="Hibbett D.S."/>
        </authorList>
    </citation>
    <scope>NUCLEOTIDE SEQUENCE [LARGE SCALE GENOMIC DNA]</scope>
    <source>
        <strain evidence="7 8">HHB14362 ss-1</strain>
    </source>
</reference>
<dbReference type="OrthoDB" id="1047367at2759"/>
<dbReference type="STRING" id="1314782.A0A165SGL8"/>
<accession>A0A165SGL8</accession>
<dbReference type="PANTHER" id="PTHR13789">
    <property type="entry name" value="MONOOXYGENASE"/>
    <property type="match status" value="1"/>
</dbReference>
<keyword evidence="3" id="KW-0274">FAD</keyword>
<evidence type="ECO:0000256" key="5">
    <source>
        <dbReference type="ARBA" id="ARBA00023033"/>
    </source>
</evidence>
<keyword evidence="2" id="KW-0285">Flavoprotein</keyword>
<keyword evidence="4" id="KW-0560">Oxidoreductase</keyword>
<dbReference type="EMBL" id="KV425573">
    <property type="protein sequence ID" value="KZT25124.1"/>
    <property type="molecule type" value="Genomic_DNA"/>
</dbReference>
<sequence>MSVDGEASLSLRFAIVGAGIAGLAAAYRLRQAGHEVCVLEKRDGPTWGRNSVCCPPNMTRILYQWGLRSKLVDVALKRKGITFRHCETGQPIAEYKYYDWIVKDLGADYLFMKHRDLYEILYGLAVSTGVKIRFGANVVGIDPWTPSVSLSSGEIVKADIIVGADGLGSVVRGCMAESLAESRTDVAQGGRIRPLFMAAATLDKEDMATDGELGSLLSTPMANLWMGQRQAVWGCPLPHDRGYSLMVALPPNGCEVGEEYNREYGTDRIQLDFSSFEPRLQKMIKRIKSFYPVLWKARRPLPSLVHDSKKVVLLGEAAHPIPPNMTQNTALAIEDAAVFSNLFSRINYRAEINRFVSAYHEIRYPRALDVVYSEMGNMCLISGMEHPYGEQLREQDVRTPTVVGIQDDALSPEFMWRWDEMIRMFNHDVNDDVDEWWHTWGSLMNRDKEGSERLMRDSGGLISERRTALVRQASRVMVETN</sequence>
<proteinExistence type="inferred from homology"/>
<evidence type="ECO:0000313" key="7">
    <source>
        <dbReference type="EMBL" id="KZT25124.1"/>
    </source>
</evidence>
<evidence type="ECO:0000313" key="8">
    <source>
        <dbReference type="Proteomes" id="UP000076761"/>
    </source>
</evidence>
<evidence type="ECO:0000259" key="6">
    <source>
        <dbReference type="Pfam" id="PF01494"/>
    </source>
</evidence>
<evidence type="ECO:0000256" key="2">
    <source>
        <dbReference type="ARBA" id="ARBA00022630"/>
    </source>
</evidence>
<gene>
    <name evidence="7" type="ORF">NEOLEDRAFT_1178549</name>
</gene>
<keyword evidence="8" id="KW-1185">Reference proteome</keyword>
<comment type="similarity">
    <text evidence="1">Belongs to the paxM FAD-dependent monooxygenase family.</text>
</comment>
<dbReference type="InterPro" id="IPR002938">
    <property type="entry name" value="FAD-bd"/>
</dbReference>
<dbReference type="GO" id="GO:0004497">
    <property type="term" value="F:monooxygenase activity"/>
    <property type="evidence" value="ECO:0007669"/>
    <property type="project" value="UniProtKB-KW"/>
</dbReference>
<evidence type="ECO:0000256" key="1">
    <source>
        <dbReference type="ARBA" id="ARBA00007992"/>
    </source>
</evidence>
<evidence type="ECO:0000256" key="3">
    <source>
        <dbReference type="ARBA" id="ARBA00022827"/>
    </source>
</evidence>
<dbReference type="Proteomes" id="UP000076761">
    <property type="component" value="Unassembled WGS sequence"/>
</dbReference>
<protein>
    <submittedName>
        <fullName evidence="7">FAD/NAD(P)-binding domain-containing protein</fullName>
    </submittedName>
</protein>
<feature type="domain" description="FAD-binding" evidence="6">
    <location>
        <begin position="14"/>
        <end position="185"/>
    </location>
</feature>
<dbReference type="InParanoid" id="A0A165SGL8"/>
<dbReference type="PRINTS" id="PR00420">
    <property type="entry name" value="RNGMNOXGNASE"/>
</dbReference>
<dbReference type="Gene3D" id="3.50.50.60">
    <property type="entry name" value="FAD/NAD(P)-binding domain"/>
    <property type="match status" value="1"/>
</dbReference>
<dbReference type="SUPFAM" id="SSF51905">
    <property type="entry name" value="FAD/NAD(P)-binding domain"/>
    <property type="match status" value="1"/>
</dbReference>
<dbReference type="AlphaFoldDB" id="A0A165SGL8"/>
<dbReference type="InterPro" id="IPR050493">
    <property type="entry name" value="FAD-dep_Monooxygenase_BioMet"/>
</dbReference>